<accession>X1T9R9</accession>
<dbReference type="EMBL" id="BARW01016134">
    <property type="protein sequence ID" value="GAJ02004.1"/>
    <property type="molecule type" value="Genomic_DNA"/>
</dbReference>
<feature type="region of interest" description="Disordered" evidence="1">
    <location>
        <begin position="148"/>
        <end position="171"/>
    </location>
</feature>
<evidence type="ECO:0008006" key="3">
    <source>
        <dbReference type="Google" id="ProtNLM"/>
    </source>
</evidence>
<dbReference type="InterPro" id="IPR022601">
    <property type="entry name" value="DUF3160"/>
</dbReference>
<evidence type="ECO:0000313" key="2">
    <source>
        <dbReference type="EMBL" id="GAJ02004.1"/>
    </source>
</evidence>
<name>X1T9R9_9ZZZZ</name>
<dbReference type="Pfam" id="PF11369">
    <property type="entry name" value="DUF3160"/>
    <property type="match status" value="1"/>
</dbReference>
<organism evidence="2">
    <name type="scientific">marine sediment metagenome</name>
    <dbReference type="NCBI Taxonomy" id="412755"/>
    <lineage>
        <taxon>unclassified sequences</taxon>
        <taxon>metagenomes</taxon>
        <taxon>ecological metagenomes</taxon>
    </lineage>
</organism>
<reference evidence="2" key="1">
    <citation type="journal article" date="2014" name="Front. Microbiol.">
        <title>High frequency of phylogenetically diverse reductive dehalogenase-homologous genes in deep subseafloor sedimentary metagenomes.</title>
        <authorList>
            <person name="Kawai M."/>
            <person name="Futagami T."/>
            <person name="Toyoda A."/>
            <person name="Takaki Y."/>
            <person name="Nishi S."/>
            <person name="Hori S."/>
            <person name="Arai W."/>
            <person name="Tsubouchi T."/>
            <person name="Morono Y."/>
            <person name="Uchiyama I."/>
            <person name="Ito T."/>
            <person name="Fujiyama A."/>
            <person name="Inagaki F."/>
            <person name="Takami H."/>
        </authorList>
    </citation>
    <scope>NUCLEOTIDE SEQUENCE</scope>
    <source>
        <strain evidence="2">Expedition CK06-06</strain>
    </source>
</reference>
<protein>
    <recommendedName>
        <fullName evidence="3">DUF3160 domain-containing protein</fullName>
    </recommendedName>
</protein>
<proteinExistence type="predicted"/>
<comment type="caution">
    <text evidence="2">The sequence shown here is derived from an EMBL/GenBank/DDBJ whole genome shotgun (WGS) entry which is preliminary data.</text>
</comment>
<feature type="non-terminal residue" evidence="2">
    <location>
        <position position="1"/>
    </location>
</feature>
<sequence>RMTRQGLTDLDALSAQAAERLTSLENILSRLIEIANKELTNQPLSEDDYKYIRGFAKTLEGAVIGVEEKGLKTTLVADVHTHILEGQVVEEAVGYVDLIIVACPSLHRTPYGADGSIFLAAGPVLSYYEFKHPMSDRLTDEAWQEMLDSPNRPERPKWYVPLMGNTPEDSE</sequence>
<dbReference type="AlphaFoldDB" id="X1T9R9"/>
<gene>
    <name evidence="2" type="ORF">S12H4_28162</name>
</gene>
<evidence type="ECO:0000256" key="1">
    <source>
        <dbReference type="SAM" id="MobiDB-lite"/>
    </source>
</evidence>